<organism evidence="1 2">
    <name type="scientific">Pseudonocardia oceani</name>
    <dbReference type="NCBI Taxonomy" id="2792013"/>
    <lineage>
        <taxon>Bacteria</taxon>
        <taxon>Bacillati</taxon>
        <taxon>Actinomycetota</taxon>
        <taxon>Actinomycetes</taxon>
        <taxon>Pseudonocardiales</taxon>
        <taxon>Pseudonocardiaceae</taxon>
        <taxon>Pseudonocardia</taxon>
    </lineage>
</organism>
<name>A0ABS6UJU1_9PSEU</name>
<evidence type="ECO:0000313" key="2">
    <source>
        <dbReference type="Proteomes" id="UP000694300"/>
    </source>
</evidence>
<keyword evidence="2" id="KW-1185">Reference proteome</keyword>
<sequence>MGEDEAPPDDGVVTVLDRLRAAGISPDRALHHLQTEYVRVDGEIVTDPAAPAPRPSRVVLQPPP</sequence>
<protein>
    <recommendedName>
        <fullName evidence="3">RNA-binding S4 domain-containing protein</fullName>
    </recommendedName>
</protein>
<gene>
    <name evidence="1" type="ORF">I4I82_33265</name>
</gene>
<evidence type="ECO:0000313" key="1">
    <source>
        <dbReference type="EMBL" id="MBW0132518.1"/>
    </source>
</evidence>
<dbReference type="RefSeq" id="WP_218589616.1">
    <property type="nucleotide sequence ID" value="NZ_JADQDE010000108.1"/>
</dbReference>
<dbReference type="EMBL" id="JADQDF010000002">
    <property type="protein sequence ID" value="MBW0132518.1"/>
    <property type="molecule type" value="Genomic_DNA"/>
</dbReference>
<comment type="caution">
    <text evidence="1">The sequence shown here is derived from an EMBL/GenBank/DDBJ whole genome shotgun (WGS) entry which is preliminary data.</text>
</comment>
<reference evidence="1 2" key="1">
    <citation type="submission" date="2020-11" db="EMBL/GenBank/DDBJ databases">
        <title>Pseudonocardia abyssalis sp. nov. and Pseudonocardia oceani sp. nov., description and phylogenomic analysis of two novel actinomycetes isolated from the deep Southern Ocean.</title>
        <authorList>
            <person name="Parra J."/>
        </authorList>
    </citation>
    <scope>NUCLEOTIDE SEQUENCE [LARGE SCALE GENOMIC DNA]</scope>
    <source>
        <strain evidence="2">KRD185</strain>
    </source>
</reference>
<accession>A0ABS6UJU1</accession>
<evidence type="ECO:0008006" key="3">
    <source>
        <dbReference type="Google" id="ProtNLM"/>
    </source>
</evidence>
<dbReference type="Proteomes" id="UP000694300">
    <property type="component" value="Unassembled WGS sequence"/>
</dbReference>
<proteinExistence type="predicted"/>